<sequence>MQLLRKEVGILEVRLGDVHVGTLTLLEDEYTEFIISEEYRQRYPRPILGQAFEDDLTRRRSSRMRLLPFFSNLLPEGPLRELIAKKLDVHPQREFFLIARLGEDLPGALVITPAGVLSGDASEPLVGAGEEAASLQDQLRFSLAGVQLKFSMLRQDRGMTLPTSGRGGDWIVKLPDNRYALVPENEFSMMSWARAAGITVPEFHLEAVSDLKGLPEGVVLREGVAFAIRRFDRPAPGQRVHMEDMAQVLGLYSDDKYRKYNYETTANVLLNVAGPDAFREFLRRLVFVIAIGNGDAHHKNWSLLYPDGIHATISPAYDLVSTIQYMPHETLALNLSRSKRFEEVSLGSFERLARKLNLGDEDVLPTVRQAVQATLDSWSTLRAELPIPESYKQCIEQHWKKVPLLGRR</sequence>
<dbReference type="PANTHER" id="PTHR37419">
    <property type="entry name" value="SERINE/THREONINE-PROTEIN KINASE TOXIN HIPA"/>
    <property type="match status" value="1"/>
</dbReference>
<dbReference type="InterPro" id="IPR052028">
    <property type="entry name" value="HipA_Ser/Thr_kinase"/>
</dbReference>
<evidence type="ECO:0000256" key="2">
    <source>
        <dbReference type="ARBA" id="ARBA00022679"/>
    </source>
</evidence>
<protein>
    <submittedName>
        <fullName evidence="7">Serine/threonine-protein kinase HipA</fullName>
    </submittedName>
</protein>
<dbReference type="Gene3D" id="1.10.1070.20">
    <property type="match status" value="1"/>
</dbReference>
<dbReference type="PANTHER" id="PTHR37419:SF1">
    <property type="entry name" value="SERINE_THREONINE-PROTEIN KINASE TOXIN HIPA"/>
    <property type="match status" value="1"/>
</dbReference>
<dbReference type="EMBL" id="QUMU01000002">
    <property type="protein sequence ID" value="REG36275.1"/>
    <property type="molecule type" value="Genomic_DNA"/>
</dbReference>
<dbReference type="Pfam" id="PF07804">
    <property type="entry name" value="HipA_C"/>
    <property type="match status" value="1"/>
</dbReference>
<dbReference type="EMBL" id="CP011509">
    <property type="protein sequence ID" value="AKJ05594.1"/>
    <property type="molecule type" value="Genomic_DNA"/>
</dbReference>
<accession>A0AAC8QDQ6</accession>
<dbReference type="Proteomes" id="UP000256345">
    <property type="component" value="Unassembled WGS sequence"/>
</dbReference>
<reference evidence="6 8" key="1">
    <citation type="submission" date="2015-05" db="EMBL/GenBank/DDBJ databases">
        <title>Genome assembly of Archangium gephyra DSM 2261.</title>
        <authorList>
            <person name="Sharma G."/>
            <person name="Subramanian S."/>
        </authorList>
    </citation>
    <scope>NUCLEOTIDE SEQUENCE [LARGE SCALE GENOMIC DNA]</scope>
    <source>
        <strain evidence="6 8">DSM 2261</strain>
    </source>
</reference>
<evidence type="ECO:0000256" key="1">
    <source>
        <dbReference type="ARBA" id="ARBA00010164"/>
    </source>
</evidence>
<evidence type="ECO:0000313" key="8">
    <source>
        <dbReference type="Proteomes" id="UP000035579"/>
    </source>
</evidence>
<evidence type="ECO:0000259" key="4">
    <source>
        <dbReference type="Pfam" id="PF07804"/>
    </source>
</evidence>
<proteinExistence type="inferred from homology"/>
<dbReference type="AlphaFoldDB" id="A0AAC8QDQ6"/>
<keyword evidence="2" id="KW-0808">Transferase</keyword>
<name>A0AAC8QDQ6_9BACT</name>
<dbReference type="NCBIfam" id="TIGR03071">
    <property type="entry name" value="couple_hipA"/>
    <property type="match status" value="1"/>
</dbReference>
<feature type="domain" description="HipA N-terminal subdomain 1" evidence="5">
    <location>
        <begin position="11"/>
        <end position="111"/>
    </location>
</feature>
<evidence type="ECO:0000313" key="9">
    <source>
        <dbReference type="Proteomes" id="UP000256345"/>
    </source>
</evidence>
<keyword evidence="3 7" id="KW-0418">Kinase</keyword>
<dbReference type="RefSeq" id="WP_047859100.1">
    <property type="nucleotide sequence ID" value="NZ_CP011509.1"/>
</dbReference>
<dbReference type="GO" id="GO:0005829">
    <property type="term" value="C:cytosol"/>
    <property type="evidence" value="ECO:0007669"/>
    <property type="project" value="TreeGrafter"/>
</dbReference>
<dbReference type="Pfam" id="PF13657">
    <property type="entry name" value="Couple_hipA"/>
    <property type="match status" value="1"/>
</dbReference>
<gene>
    <name evidence="6" type="ORF">AA314_07220</name>
    <name evidence="7" type="ORF">ATI61_102652</name>
</gene>
<evidence type="ECO:0000259" key="5">
    <source>
        <dbReference type="Pfam" id="PF13657"/>
    </source>
</evidence>
<dbReference type="GO" id="GO:0004674">
    <property type="term" value="F:protein serine/threonine kinase activity"/>
    <property type="evidence" value="ECO:0007669"/>
    <property type="project" value="TreeGrafter"/>
</dbReference>
<dbReference type="Proteomes" id="UP000035579">
    <property type="component" value="Chromosome"/>
</dbReference>
<keyword evidence="9" id="KW-1185">Reference proteome</keyword>
<evidence type="ECO:0000313" key="7">
    <source>
        <dbReference type="EMBL" id="REG36275.1"/>
    </source>
</evidence>
<comment type="similarity">
    <text evidence="1">Belongs to the HipA Ser/Thr kinase family.</text>
</comment>
<organism evidence="6 8">
    <name type="scientific">Archangium gephyra</name>
    <dbReference type="NCBI Taxonomy" id="48"/>
    <lineage>
        <taxon>Bacteria</taxon>
        <taxon>Pseudomonadati</taxon>
        <taxon>Myxococcota</taxon>
        <taxon>Myxococcia</taxon>
        <taxon>Myxococcales</taxon>
        <taxon>Cystobacterineae</taxon>
        <taxon>Archangiaceae</taxon>
        <taxon>Archangium</taxon>
    </lineage>
</organism>
<evidence type="ECO:0000256" key="3">
    <source>
        <dbReference type="ARBA" id="ARBA00022777"/>
    </source>
</evidence>
<dbReference type="InterPro" id="IPR017508">
    <property type="entry name" value="HipA_N1"/>
</dbReference>
<evidence type="ECO:0000313" key="6">
    <source>
        <dbReference type="EMBL" id="AKJ05594.1"/>
    </source>
</evidence>
<dbReference type="InterPro" id="IPR012893">
    <property type="entry name" value="HipA-like_C"/>
</dbReference>
<dbReference type="KEGG" id="age:AA314_07220"/>
<feature type="domain" description="HipA-like C-terminal" evidence="4">
    <location>
        <begin position="141"/>
        <end position="378"/>
    </location>
</feature>
<reference evidence="7 9" key="2">
    <citation type="submission" date="2018-08" db="EMBL/GenBank/DDBJ databases">
        <title>Genomic Encyclopedia of Archaeal and Bacterial Type Strains, Phase II (KMG-II): from individual species to whole genera.</title>
        <authorList>
            <person name="Goeker M."/>
        </authorList>
    </citation>
    <scope>NUCLEOTIDE SEQUENCE [LARGE SCALE GENOMIC DNA]</scope>
    <source>
        <strain evidence="7 9">DSM 2261</strain>
    </source>
</reference>